<dbReference type="SUPFAM" id="SSF52540">
    <property type="entry name" value="P-loop containing nucleoside triphosphate hydrolases"/>
    <property type="match status" value="1"/>
</dbReference>
<evidence type="ECO:0000313" key="6">
    <source>
        <dbReference type="Proteomes" id="UP000825729"/>
    </source>
</evidence>
<evidence type="ECO:0000256" key="2">
    <source>
        <dbReference type="ARBA" id="ARBA00022679"/>
    </source>
</evidence>
<evidence type="ECO:0000313" key="5">
    <source>
        <dbReference type="EMBL" id="KAG9443549.1"/>
    </source>
</evidence>
<dbReference type="PANTHER" id="PTHR11783">
    <property type="entry name" value="SULFOTRANSFERASE SULT"/>
    <property type="match status" value="1"/>
</dbReference>
<dbReference type="GO" id="GO:0008146">
    <property type="term" value="F:sulfotransferase activity"/>
    <property type="evidence" value="ECO:0007669"/>
    <property type="project" value="InterPro"/>
</dbReference>
<dbReference type="EC" id="2.8.2.-" evidence="3"/>
<organism evidence="5 6">
    <name type="scientific">Aristolochia fimbriata</name>
    <name type="common">White veined hardy Dutchman's pipe vine</name>
    <dbReference type="NCBI Taxonomy" id="158543"/>
    <lineage>
        <taxon>Eukaryota</taxon>
        <taxon>Viridiplantae</taxon>
        <taxon>Streptophyta</taxon>
        <taxon>Embryophyta</taxon>
        <taxon>Tracheophyta</taxon>
        <taxon>Spermatophyta</taxon>
        <taxon>Magnoliopsida</taxon>
        <taxon>Magnoliidae</taxon>
        <taxon>Piperales</taxon>
        <taxon>Aristolochiaceae</taxon>
        <taxon>Aristolochia</taxon>
    </lineage>
</organism>
<gene>
    <name evidence="5" type="ORF">H6P81_014889</name>
</gene>
<proteinExistence type="inferred from homology"/>
<dbReference type="Pfam" id="PF00685">
    <property type="entry name" value="Sulfotransfer_1"/>
    <property type="match status" value="1"/>
</dbReference>
<keyword evidence="6" id="KW-1185">Reference proteome</keyword>
<sequence>MAPSPTDPVPLVKYLSEEDEPSHDFKALISSLPQGKGWPSPPLYQYQGFWYLPAVLQGTLACQNEFKAQDTDIFLATFVKTGTTWLKALAYSVLNRTRYSSSSQHPVLTTNPHDLVPNLELSRSSLLTNLPSPRLIATHLPLTSLPDVPPRCKIVYLCRNPRDTFLSLWLFAAKVAGKSELPLAAEEAVELFCEGGCPYGPYWDHVLGYWRESVEKPERVLFLRYEDVKEDCGSCLKKLARFLGCPFSVEEEEGGVVEEITELCSFGSLSNLEVNKRGVTSLGTETSAFFRRGEVGDSRNFLTDQMVEKIDRVTEQKLHGSGLSF</sequence>
<name>A0AAV7E4U7_ARIFI</name>
<dbReference type="InterPro" id="IPR027417">
    <property type="entry name" value="P-loop_NTPase"/>
</dbReference>
<dbReference type="AlphaFoldDB" id="A0AAV7E4U7"/>
<dbReference type="InterPro" id="IPR000863">
    <property type="entry name" value="Sulfotransferase_dom"/>
</dbReference>
<comment type="caution">
    <text evidence="5">The sequence shown here is derived from an EMBL/GenBank/DDBJ whole genome shotgun (WGS) entry which is preliminary data.</text>
</comment>
<keyword evidence="2 3" id="KW-0808">Transferase</keyword>
<dbReference type="EMBL" id="JAINDJ010000006">
    <property type="protein sequence ID" value="KAG9443549.1"/>
    <property type="molecule type" value="Genomic_DNA"/>
</dbReference>
<evidence type="ECO:0000256" key="1">
    <source>
        <dbReference type="ARBA" id="ARBA00005771"/>
    </source>
</evidence>
<evidence type="ECO:0000259" key="4">
    <source>
        <dbReference type="Pfam" id="PF00685"/>
    </source>
</evidence>
<dbReference type="Proteomes" id="UP000825729">
    <property type="component" value="Unassembled WGS sequence"/>
</dbReference>
<dbReference type="Gene3D" id="3.40.50.300">
    <property type="entry name" value="P-loop containing nucleotide triphosphate hydrolases"/>
    <property type="match status" value="1"/>
</dbReference>
<feature type="domain" description="Sulfotransferase" evidence="4">
    <location>
        <begin position="70"/>
        <end position="322"/>
    </location>
</feature>
<comment type="similarity">
    <text evidence="1 3">Belongs to the sulfotransferase 1 family.</text>
</comment>
<evidence type="ECO:0000256" key="3">
    <source>
        <dbReference type="RuleBase" id="RU361155"/>
    </source>
</evidence>
<protein>
    <recommendedName>
        <fullName evidence="3">Sulfotransferase</fullName>
        <ecNumber evidence="3">2.8.2.-</ecNumber>
    </recommendedName>
</protein>
<reference evidence="5 6" key="1">
    <citation type="submission" date="2021-07" db="EMBL/GenBank/DDBJ databases">
        <title>The Aristolochia fimbriata genome: insights into angiosperm evolution, floral development and chemical biosynthesis.</title>
        <authorList>
            <person name="Jiao Y."/>
        </authorList>
    </citation>
    <scope>NUCLEOTIDE SEQUENCE [LARGE SCALE GENOMIC DNA]</scope>
    <source>
        <strain evidence="5">IBCAS-2021</strain>
        <tissue evidence="5">Leaf</tissue>
    </source>
</reference>
<accession>A0AAV7E4U7</accession>